<dbReference type="STRING" id="981085.W9RZT1"/>
<keyword evidence="3" id="KW-1185">Reference proteome</keyword>
<dbReference type="Proteomes" id="UP000030645">
    <property type="component" value="Unassembled WGS sequence"/>
</dbReference>
<reference evidence="3" key="1">
    <citation type="submission" date="2013-01" db="EMBL/GenBank/DDBJ databases">
        <title>Draft Genome Sequence of a Mulberry Tree, Morus notabilis C.K. Schneid.</title>
        <authorList>
            <person name="He N."/>
            <person name="Zhao S."/>
        </authorList>
    </citation>
    <scope>NUCLEOTIDE SEQUENCE</scope>
</reference>
<name>W9RZT1_9ROSA</name>
<protein>
    <recommendedName>
        <fullName evidence="1">Thioredoxin-like fold domain-containing protein</fullName>
    </recommendedName>
</protein>
<dbReference type="AlphaFoldDB" id="W9RZT1"/>
<proteinExistence type="predicted"/>
<dbReference type="EMBL" id="KE345879">
    <property type="protein sequence ID" value="EXC19624.1"/>
    <property type="molecule type" value="Genomic_DNA"/>
</dbReference>
<dbReference type="eggNOG" id="KOG3028">
    <property type="taxonomic scope" value="Eukaryota"/>
</dbReference>
<gene>
    <name evidence="2" type="ORF">L484_019370</name>
</gene>
<evidence type="ECO:0000259" key="1">
    <source>
        <dbReference type="Pfam" id="PF17172"/>
    </source>
</evidence>
<feature type="domain" description="Thioredoxin-like fold" evidence="1">
    <location>
        <begin position="29"/>
        <end position="106"/>
    </location>
</feature>
<dbReference type="KEGG" id="mnt:21402315"/>
<evidence type="ECO:0000313" key="2">
    <source>
        <dbReference type="EMBL" id="EXC19624.1"/>
    </source>
</evidence>
<dbReference type="Pfam" id="PF17172">
    <property type="entry name" value="GST_N_4"/>
    <property type="match status" value="1"/>
</dbReference>
<dbReference type="InterPro" id="IPR012336">
    <property type="entry name" value="Thioredoxin-like_fold"/>
</dbReference>
<dbReference type="OrthoDB" id="5835136at2759"/>
<organism evidence="2 3">
    <name type="scientific">Morus notabilis</name>
    <dbReference type="NCBI Taxonomy" id="981085"/>
    <lineage>
        <taxon>Eukaryota</taxon>
        <taxon>Viridiplantae</taxon>
        <taxon>Streptophyta</taxon>
        <taxon>Embryophyta</taxon>
        <taxon>Tracheophyta</taxon>
        <taxon>Spermatophyta</taxon>
        <taxon>Magnoliopsida</taxon>
        <taxon>eudicotyledons</taxon>
        <taxon>Gunneridae</taxon>
        <taxon>Pentapetalae</taxon>
        <taxon>rosids</taxon>
        <taxon>fabids</taxon>
        <taxon>Rosales</taxon>
        <taxon>Moraceae</taxon>
        <taxon>Moreae</taxon>
        <taxon>Morus</taxon>
    </lineage>
</organism>
<sequence>MMTGSCLSWSEEKETTSLLCRRGCGFGGYPRFADVPFHLDFNLVYPDADQIPYIESGDYVAYNNEKGGVIERIKKDGIIDLDNELYSVLDWISTKAMLTSWLADAFKSSMNSGWEVMVVLLKRYIVSISHCQ</sequence>
<accession>W9RZT1</accession>
<evidence type="ECO:0000313" key="3">
    <source>
        <dbReference type="Proteomes" id="UP000030645"/>
    </source>
</evidence>